<name>A0AC59YWA1_RANTA</name>
<evidence type="ECO:0000313" key="2">
    <source>
        <dbReference type="Proteomes" id="UP001162501"/>
    </source>
</evidence>
<organism evidence="1 2">
    <name type="scientific">Rangifer tarandus platyrhynchus</name>
    <name type="common">Svalbard reindeer</name>
    <dbReference type="NCBI Taxonomy" id="3082113"/>
    <lineage>
        <taxon>Eukaryota</taxon>
        <taxon>Metazoa</taxon>
        <taxon>Chordata</taxon>
        <taxon>Craniata</taxon>
        <taxon>Vertebrata</taxon>
        <taxon>Euteleostomi</taxon>
        <taxon>Mammalia</taxon>
        <taxon>Eutheria</taxon>
        <taxon>Laurasiatheria</taxon>
        <taxon>Artiodactyla</taxon>
        <taxon>Ruminantia</taxon>
        <taxon>Pecora</taxon>
        <taxon>Cervidae</taxon>
        <taxon>Odocoileinae</taxon>
        <taxon>Rangifer</taxon>
    </lineage>
</organism>
<protein>
    <submittedName>
        <fullName evidence="1">Uncharacterized protein</fullName>
    </submittedName>
</protein>
<proteinExistence type="predicted"/>
<dbReference type="EMBL" id="OX596104">
    <property type="protein sequence ID" value="CAN0029557.1"/>
    <property type="molecule type" value="Genomic_DNA"/>
</dbReference>
<reference evidence="1" key="2">
    <citation type="submission" date="2025-03" db="EMBL/GenBank/DDBJ databases">
        <authorList>
            <consortium name="ELIXIR-Norway"/>
            <consortium name="Elixir Norway"/>
        </authorList>
    </citation>
    <scope>NUCLEOTIDE SEQUENCE</scope>
</reference>
<reference evidence="1" key="1">
    <citation type="submission" date="2023-05" db="EMBL/GenBank/DDBJ databases">
        <authorList>
            <consortium name="ELIXIR-Norway"/>
        </authorList>
    </citation>
    <scope>NUCLEOTIDE SEQUENCE</scope>
</reference>
<accession>A0AC59YWA1</accession>
<sequence length="202" mass="21723">MMLLECQARSPPETIPRAHQHSSSRSKDPTQHPPPCSAGGGLGMEELPRGNELCVEHRNEAHSAEQMVLICTAAWHRRAPGGGGGGGAAAAPELSATNSLRELLGPCITVRGTKPPGPDRVALTSRRRPAPGSRRIGFSAPPPFPKIPAQGSQCPALRQEWGPRWDQVWPAILPNPNPSSRNPGHTWWGGWPALPWICVLRP</sequence>
<evidence type="ECO:0000313" key="1">
    <source>
        <dbReference type="EMBL" id="CAN0029557.1"/>
    </source>
</evidence>
<gene>
    <name evidence="1" type="ORF">MRATA1EN22A_LOCUS10989</name>
</gene>
<dbReference type="Proteomes" id="UP001162501">
    <property type="component" value="Chromosome 20"/>
</dbReference>